<feature type="binding site" evidence="16">
    <location>
        <position position="65"/>
    </location>
    <ligand>
        <name>thiamine diphosphate</name>
        <dbReference type="ChEBI" id="CHEBI:58937"/>
    </ligand>
</feature>
<comment type="cofactor">
    <cofactor evidence="17">
        <name>Mg(2+)</name>
        <dbReference type="ChEBI" id="CHEBI:18420"/>
    </cofactor>
    <text evidence="17">Binds 1 Mg(2+) ion per subunit. Can also utilize other divalent metal cations, such as Ca(2+), Mn(2+) and Co(2+).</text>
</comment>
<dbReference type="SUPFAM" id="SSF52518">
    <property type="entry name" value="Thiamin diphosphate-binding fold (THDP-binding)"/>
    <property type="match status" value="2"/>
</dbReference>
<organism evidence="20 21">
    <name type="scientific">Tichowtungia aerotolerans</name>
    <dbReference type="NCBI Taxonomy" id="2697043"/>
    <lineage>
        <taxon>Bacteria</taxon>
        <taxon>Pseudomonadati</taxon>
        <taxon>Kiritimatiellota</taxon>
        <taxon>Tichowtungiia</taxon>
        <taxon>Tichowtungiales</taxon>
        <taxon>Tichowtungiaceae</taxon>
        <taxon>Tichowtungia</taxon>
    </lineage>
</organism>
<feature type="binding site" evidence="15">
    <location>
        <position position="353"/>
    </location>
    <ligand>
        <name>substrate</name>
    </ligand>
</feature>
<comment type="cofactor">
    <cofactor evidence="3">
        <name>Co(2+)</name>
        <dbReference type="ChEBI" id="CHEBI:48828"/>
    </cofactor>
</comment>
<feature type="binding site" evidence="16">
    <location>
        <position position="155"/>
    </location>
    <ligand>
        <name>thiamine diphosphate</name>
        <dbReference type="ChEBI" id="CHEBI:58937"/>
    </ligand>
</feature>
<dbReference type="InterPro" id="IPR055152">
    <property type="entry name" value="Transketolase-like_C_2"/>
</dbReference>
<comment type="subunit">
    <text evidence="5">Homodimer.</text>
</comment>
<dbReference type="FunFam" id="3.40.50.970:FF:000004">
    <property type="entry name" value="Transketolase"/>
    <property type="match status" value="1"/>
</dbReference>
<gene>
    <name evidence="20" type="primary">tkt</name>
    <name evidence="20" type="ORF">GT409_14425</name>
</gene>
<comment type="cofactor">
    <cofactor evidence="1">
        <name>Ca(2+)</name>
        <dbReference type="ChEBI" id="CHEBI:29108"/>
    </cofactor>
</comment>
<dbReference type="GO" id="GO:0006098">
    <property type="term" value="P:pentose-phosphate shunt"/>
    <property type="evidence" value="ECO:0007669"/>
    <property type="project" value="TreeGrafter"/>
</dbReference>
<feature type="binding site" evidence="15">
    <location>
        <position position="259"/>
    </location>
    <ligand>
        <name>substrate</name>
    </ligand>
</feature>
<feature type="binding site" evidence="15">
    <location>
        <position position="380"/>
    </location>
    <ligand>
        <name>substrate</name>
    </ligand>
</feature>
<feature type="binding site" evidence="16">
    <location>
        <position position="433"/>
    </location>
    <ligand>
        <name>thiamine diphosphate</name>
        <dbReference type="ChEBI" id="CHEBI:58937"/>
    </ligand>
</feature>
<feature type="binding site" evidence="15">
    <location>
        <position position="457"/>
    </location>
    <ligand>
        <name>substrate</name>
    </ligand>
</feature>
<evidence type="ECO:0000256" key="18">
    <source>
        <dbReference type="PIRSR" id="PIRSR605478-5"/>
    </source>
</evidence>
<evidence type="ECO:0000256" key="11">
    <source>
        <dbReference type="ARBA" id="ARBA00023052"/>
    </source>
</evidence>
<dbReference type="Gene3D" id="3.40.50.920">
    <property type="match status" value="1"/>
</dbReference>
<evidence type="ECO:0000313" key="20">
    <source>
        <dbReference type="EMBL" id="QHI70585.1"/>
    </source>
</evidence>
<dbReference type="InterPro" id="IPR005475">
    <property type="entry name" value="Transketolase-like_Pyr-bd"/>
</dbReference>
<dbReference type="EMBL" id="CP047593">
    <property type="protein sequence ID" value="QHI70585.1"/>
    <property type="molecule type" value="Genomic_DNA"/>
</dbReference>
<dbReference type="InterPro" id="IPR049557">
    <property type="entry name" value="Transketolase_CS"/>
</dbReference>
<dbReference type="NCBIfam" id="TIGR00232">
    <property type="entry name" value="tktlase_bact"/>
    <property type="match status" value="1"/>
</dbReference>
<dbReference type="InterPro" id="IPR029061">
    <property type="entry name" value="THDP-binding"/>
</dbReference>
<dbReference type="Pfam" id="PF02779">
    <property type="entry name" value="Transket_pyr"/>
    <property type="match status" value="1"/>
</dbReference>
<evidence type="ECO:0000256" key="3">
    <source>
        <dbReference type="ARBA" id="ARBA00001941"/>
    </source>
</evidence>
<feature type="site" description="Important for catalytic activity" evidence="18">
    <location>
        <position position="25"/>
    </location>
</feature>
<feature type="active site" description="Proton donor" evidence="14">
    <location>
        <position position="407"/>
    </location>
</feature>
<dbReference type="RefSeq" id="WP_160629759.1">
    <property type="nucleotide sequence ID" value="NZ_CP047593.1"/>
</dbReference>
<feature type="binding site" evidence="16">
    <location>
        <begin position="113"/>
        <end position="115"/>
    </location>
    <ligand>
        <name>thiamine diphosphate</name>
        <dbReference type="ChEBI" id="CHEBI:58937"/>
    </ligand>
</feature>
<evidence type="ECO:0000256" key="12">
    <source>
        <dbReference type="ARBA" id="ARBA00049473"/>
    </source>
</evidence>
<protein>
    <recommendedName>
        <fullName evidence="6 13">Transketolase</fullName>
        <ecNumber evidence="6 13">2.2.1.1</ecNumber>
    </recommendedName>
</protein>
<dbReference type="SMART" id="SM00861">
    <property type="entry name" value="Transket_pyr"/>
    <property type="match status" value="1"/>
</dbReference>
<accession>A0A6P1MHP5</accession>
<feature type="site" description="Important for catalytic activity" evidence="18">
    <location>
        <position position="259"/>
    </location>
</feature>
<dbReference type="FunFam" id="3.40.50.920:FF:000003">
    <property type="entry name" value="Transketolase"/>
    <property type="match status" value="1"/>
</dbReference>
<keyword evidence="21" id="KW-1185">Reference proteome</keyword>
<dbReference type="InterPro" id="IPR005474">
    <property type="entry name" value="Transketolase_N"/>
</dbReference>
<feature type="binding site" evidence="15">
    <location>
        <position position="465"/>
    </location>
    <ligand>
        <name>substrate</name>
    </ligand>
</feature>
<comment type="similarity">
    <text evidence="4">Belongs to the transketolase family.</text>
</comment>
<comment type="catalytic activity">
    <reaction evidence="12">
        <text>D-sedoheptulose 7-phosphate + D-glyceraldehyde 3-phosphate = aldehydo-D-ribose 5-phosphate + D-xylulose 5-phosphate</text>
        <dbReference type="Rhea" id="RHEA:10508"/>
        <dbReference type="ChEBI" id="CHEBI:57483"/>
        <dbReference type="ChEBI" id="CHEBI:57737"/>
        <dbReference type="ChEBI" id="CHEBI:58273"/>
        <dbReference type="ChEBI" id="CHEBI:59776"/>
        <dbReference type="EC" id="2.2.1.1"/>
    </reaction>
</comment>
<feature type="binding site" evidence="15">
    <location>
        <position position="469"/>
    </location>
    <ligand>
        <name>substrate</name>
    </ligand>
</feature>
<dbReference type="PANTHER" id="PTHR43522">
    <property type="entry name" value="TRANSKETOLASE"/>
    <property type="match status" value="1"/>
</dbReference>
<evidence type="ECO:0000313" key="21">
    <source>
        <dbReference type="Proteomes" id="UP000464954"/>
    </source>
</evidence>
<dbReference type="Pfam" id="PF22613">
    <property type="entry name" value="Transketolase_C_1"/>
    <property type="match status" value="1"/>
</dbReference>
<dbReference type="GO" id="GO:0005829">
    <property type="term" value="C:cytosol"/>
    <property type="evidence" value="ECO:0007669"/>
    <property type="project" value="TreeGrafter"/>
</dbReference>
<sequence length="662" mass="72016">MDLKLIANTIRGLSVDGVQAANSGHPGLPLGMADVAAVLWTQFLKHNPDNPDWADRDRFVLSAGHGSMLIYSLLHLAGYDLPMEELKNFRQWGSKTAGHPEYGHTIGVETTTGPLGQGCSNAVGMALAEKMLAARFNTEAQKIVDHYTYVIASEGEFMEGISHEAFSFAGNHGLGDLIVFYDENFISIEGDTHITYTDDVEKRMEAYGWHVQRINGHDYDDIINATRVAQKEVNKPSVIICNTTIGFGSPNKAGSHDCHGAPLGEDEVALTKEALGMPSDKHFYVPDEVYATFKEAAVENAKKEAMWNDLFAEYAKANPEKAAEWKQCMKGELPETLGKLIADFEAGGSIATRSASGKVLQDLAKAVPYLIGGSADLAPSNNTNLKDMGDIGANSFDGRNLHFGVREIGMGGIMNGIQVHGGFRVFGATFLVFADYVRPTTRVAALMNLPVIYVYTHDSFYVGEDGPTHQPIETLMSLRITPNVTVIRPSDATETKSAWIAALENKSGPTALLLTRQNLPIFDREEFAPADNLKKGAYTIWENAESDHDILIVASGSEVWISIEAGKKLAEEGKKVRVVSMPSWELFEKQDAEYKASVFPATTKCRLAVEAGWPAGWEKYVGDAGKIIGIDHFGASAPGGKLAEEFGINADNIYKTAKEMIG</sequence>
<dbReference type="FunFam" id="3.40.50.970:FF:000045">
    <property type="entry name" value="Transketolase"/>
    <property type="match status" value="1"/>
</dbReference>
<dbReference type="CDD" id="cd02012">
    <property type="entry name" value="TPP_TK"/>
    <property type="match status" value="1"/>
</dbReference>
<evidence type="ECO:0000256" key="5">
    <source>
        <dbReference type="ARBA" id="ARBA00011738"/>
    </source>
</evidence>
<keyword evidence="8 17" id="KW-0479">Metal-binding</keyword>
<dbReference type="AlphaFoldDB" id="A0A6P1MHP5"/>
<keyword evidence="10 17" id="KW-0460">Magnesium</keyword>
<reference evidence="20 21" key="1">
    <citation type="submission" date="2020-01" db="EMBL/GenBank/DDBJ databases">
        <title>Ponticoccus aerotolerans gen. nov., sp. nov., an anaerobic bacterium and proposal of Ponticoccusceae fam. nov., Ponticoccusles ord. nov. and Ponticoccuse classis nov. in the phylum Kiritimatiellaeota.</title>
        <authorList>
            <person name="Zhou L.Y."/>
            <person name="Du Z.J."/>
        </authorList>
    </citation>
    <scope>NUCLEOTIDE SEQUENCE [LARGE SCALE GENOMIC DNA]</scope>
    <source>
        <strain evidence="20 21">S-5007</strain>
    </source>
</reference>
<dbReference type="KEGG" id="taer:GT409_14425"/>
<feature type="binding site" evidence="15">
    <location>
        <position position="25"/>
    </location>
    <ligand>
        <name>substrate</name>
    </ligand>
</feature>
<comment type="cofactor">
    <cofactor evidence="16">
        <name>thiamine diphosphate</name>
        <dbReference type="ChEBI" id="CHEBI:58937"/>
    </cofactor>
    <text evidence="16">Binds 1 thiamine pyrophosphate per subunit. During the reaction, the substrate forms a covalent intermediate with the cofactor.</text>
</comment>
<dbReference type="InterPro" id="IPR009014">
    <property type="entry name" value="Transketo_C/PFOR_II"/>
</dbReference>
<feature type="domain" description="Transketolase-like pyrimidine-binding" evidence="19">
    <location>
        <begin position="350"/>
        <end position="521"/>
    </location>
</feature>
<evidence type="ECO:0000256" key="2">
    <source>
        <dbReference type="ARBA" id="ARBA00001936"/>
    </source>
</evidence>
<evidence type="ECO:0000256" key="8">
    <source>
        <dbReference type="ARBA" id="ARBA00022723"/>
    </source>
</evidence>
<dbReference type="InterPro" id="IPR033247">
    <property type="entry name" value="Transketolase_fam"/>
</dbReference>
<evidence type="ECO:0000256" key="4">
    <source>
        <dbReference type="ARBA" id="ARBA00007131"/>
    </source>
</evidence>
<dbReference type="GO" id="GO:0004802">
    <property type="term" value="F:transketolase activity"/>
    <property type="evidence" value="ECO:0007669"/>
    <property type="project" value="UniProtKB-UniRule"/>
</dbReference>
<dbReference type="EC" id="2.2.1.1" evidence="6 13"/>
<evidence type="ECO:0000256" key="14">
    <source>
        <dbReference type="PIRSR" id="PIRSR605478-1"/>
    </source>
</evidence>
<dbReference type="PROSITE" id="PS00801">
    <property type="entry name" value="TRANSKETOLASE_1"/>
    <property type="match status" value="1"/>
</dbReference>
<name>A0A6P1MHP5_9BACT</name>
<feature type="binding site" evidence="17">
    <location>
        <position position="184"/>
    </location>
    <ligand>
        <name>Mg(2+)</name>
        <dbReference type="ChEBI" id="CHEBI:18420"/>
    </ligand>
</feature>
<keyword evidence="11 16" id="KW-0786">Thiamine pyrophosphate</keyword>
<evidence type="ECO:0000256" key="9">
    <source>
        <dbReference type="ARBA" id="ARBA00022837"/>
    </source>
</evidence>
<evidence type="ECO:0000256" key="6">
    <source>
        <dbReference type="ARBA" id="ARBA00013152"/>
    </source>
</evidence>
<evidence type="ECO:0000256" key="7">
    <source>
        <dbReference type="ARBA" id="ARBA00022679"/>
    </source>
</evidence>
<dbReference type="GO" id="GO:0046872">
    <property type="term" value="F:metal ion binding"/>
    <property type="evidence" value="ECO:0007669"/>
    <property type="project" value="UniProtKB-KW"/>
</dbReference>
<evidence type="ECO:0000259" key="19">
    <source>
        <dbReference type="SMART" id="SM00861"/>
    </source>
</evidence>
<feature type="binding site" evidence="17">
    <location>
        <position position="186"/>
    </location>
    <ligand>
        <name>Mg(2+)</name>
        <dbReference type="ChEBI" id="CHEBI:18420"/>
    </ligand>
</feature>
<feature type="binding site" evidence="16">
    <location>
        <position position="184"/>
    </location>
    <ligand>
        <name>thiamine diphosphate</name>
        <dbReference type="ChEBI" id="CHEBI:58937"/>
    </ligand>
</feature>
<feature type="binding site" evidence="15">
    <location>
        <position position="516"/>
    </location>
    <ligand>
        <name>substrate</name>
    </ligand>
</feature>
<evidence type="ECO:0000256" key="17">
    <source>
        <dbReference type="PIRSR" id="PIRSR605478-4"/>
    </source>
</evidence>
<evidence type="ECO:0000256" key="13">
    <source>
        <dbReference type="NCBIfam" id="TIGR00232"/>
    </source>
</evidence>
<dbReference type="Gene3D" id="3.40.50.970">
    <property type="match status" value="2"/>
</dbReference>
<feature type="binding site" evidence="17">
    <location>
        <position position="154"/>
    </location>
    <ligand>
        <name>Mg(2+)</name>
        <dbReference type="ChEBI" id="CHEBI:18420"/>
    </ligand>
</feature>
<comment type="cofactor">
    <cofactor evidence="2">
        <name>Mn(2+)</name>
        <dbReference type="ChEBI" id="CHEBI:29035"/>
    </cofactor>
</comment>
<dbReference type="Proteomes" id="UP000464954">
    <property type="component" value="Chromosome"/>
</dbReference>
<feature type="binding site" evidence="16">
    <location>
        <position position="259"/>
    </location>
    <ligand>
        <name>thiamine diphosphate</name>
        <dbReference type="ChEBI" id="CHEBI:58937"/>
    </ligand>
</feature>
<evidence type="ECO:0000256" key="10">
    <source>
        <dbReference type="ARBA" id="ARBA00022842"/>
    </source>
</evidence>
<evidence type="ECO:0000256" key="16">
    <source>
        <dbReference type="PIRSR" id="PIRSR605478-3"/>
    </source>
</evidence>
<dbReference type="Pfam" id="PF00456">
    <property type="entry name" value="Transketolase_N"/>
    <property type="match status" value="1"/>
</dbReference>
<dbReference type="InterPro" id="IPR005478">
    <property type="entry name" value="Transketolase_bac-like"/>
</dbReference>
<proteinExistence type="inferred from homology"/>
<keyword evidence="7 20" id="KW-0808">Transferase</keyword>
<dbReference type="PANTHER" id="PTHR43522:SF2">
    <property type="entry name" value="TRANSKETOLASE 1-RELATED"/>
    <property type="match status" value="1"/>
</dbReference>
<dbReference type="CDD" id="cd07033">
    <property type="entry name" value="TPP_PYR_DXS_TK_like"/>
    <property type="match status" value="1"/>
</dbReference>
<dbReference type="SUPFAM" id="SSF52922">
    <property type="entry name" value="TK C-terminal domain-like"/>
    <property type="match status" value="1"/>
</dbReference>
<evidence type="ECO:0000256" key="1">
    <source>
        <dbReference type="ARBA" id="ARBA00001913"/>
    </source>
</evidence>
<evidence type="ECO:0000256" key="15">
    <source>
        <dbReference type="PIRSR" id="PIRSR605478-2"/>
    </source>
</evidence>
<keyword evidence="9" id="KW-0106">Calcium</keyword>